<evidence type="ECO:0000256" key="2">
    <source>
        <dbReference type="SAM" id="Phobius"/>
    </source>
</evidence>
<evidence type="ECO:0000313" key="3">
    <source>
        <dbReference type="EMBL" id="KAF5197950.1"/>
    </source>
</evidence>
<evidence type="ECO:0000256" key="1">
    <source>
        <dbReference type="SAM" id="MobiDB-lite"/>
    </source>
</evidence>
<reference evidence="3 4" key="1">
    <citation type="submission" date="2020-06" db="EMBL/GenBank/DDBJ databases">
        <title>Transcriptomic and genomic resources for Thalictrum thalictroides and T. hernandezii: Facilitating candidate gene discovery in an emerging model plant lineage.</title>
        <authorList>
            <person name="Arias T."/>
            <person name="Riano-Pachon D.M."/>
            <person name="Di Stilio V.S."/>
        </authorList>
    </citation>
    <scope>NUCLEOTIDE SEQUENCE [LARGE SCALE GENOMIC DNA]</scope>
    <source>
        <strain evidence="4">cv. WT478/WT964</strain>
        <tissue evidence="3">Leaves</tissue>
    </source>
</reference>
<organism evidence="3 4">
    <name type="scientific">Thalictrum thalictroides</name>
    <name type="common">Rue-anemone</name>
    <name type="synonym">Anemone thalictroides</name>
    <dbReference type="NCBI Taxonomy" id="46969"/>
    <lineage>
        <taxon>Eukaryota</taxon>
        <taxon>Viridiplantae</taxon>
        <taxon>Streptophyta</taxon>
        <taxon>Embryophyta</taxon>
        <taxon>Tracheophyta</taxon>
        <taxon>Spermatophyta</taxon>
        <taxon>Magnoliopsida</taxon>
        <taxon>Ranunculales</taxon>
        <taxon>Ranunculaceae</taxon>
        <taxon>Thalictroideae</taxon>
        <taxon>Thalictrum</taxon>
    </lineage>
</organism>
<dbReference type="EMBL" id="JABWDY010013968">
    <property type="protein sequence ID" value="KAF5197950.1"/>
    <property type="molecule type" value="Genomic_DNA"/>
</dbReference>
<evidence type="ECO:0000313" key="4">
    <source>
        <dbReference type="Proteomes" id="UP000554482"/>
    </source>
</evidence>
<feature type="compositionally biased region" description="Basic and acidic residues" evidence="1">
    <location>
        <begin position="91"/>
        <end position="107"/>
    </location>
</feature>
<gene>
    <name evidence="3" type="ORF">FRX31_012462</name>
</gene>
<accession>A0A7J6WMX8</accession>
<protein>
    <submittedName>
        <fullName evidence="3">Uncharacterized protein</fullName>
    </submittedName>
</protein>
<sequence length="172" mass="19898">MQKVIMIGNARAGAATENVPDDPYLYPEIRFSLFIIFIVLTIVFSLFVMQAIFGSGDTSSPSLVADDQGNKKCTHKVRPTMGRFRLAQRTMQKDHAEEPQDRTELDGHGWSQHHRSNWLKQVELTMTLDRRWYVDQLWWSNVPVNFTIVRLEDLAKKVIALSIVPMVQFLHR</sequence>
<keyword evidence="2" id="KW-0472">Membrane</keyword>
<dbReference type="AlphaFoldDB" id="A0A7J6WMX8"/>
<proteinExistence type="predicted"/>
<keyword evidence="4" id="KW-1185">Reference proteome</keyword>
<feature type="region of interest" description="Disordered" evidence="1">
    <location>
        <begin position="89"/>
        <end position="111"/>
    </location>
</feature>
<keyword evidence="2" id="KW-0812">Transmembrane</keyword>
<feature type="transmembrane region" description="Helical" evidence="2">
    <location>
        <begin position="31"/>
        <end position="53"/>
    </location>
</feature>
<comment type="caution">
    <text evidence="3">The sequence shown here is derived from an EMBL/GenBank/DDBJ whole genome shotgun (WGS) entry which is preliminary data.</text>
</comment>
<keyword evidence="2" id="KW-1133">Transmembrane helix</keyword>
<dbReference type="Proteomes" id="UP000554482">
    <property type="component" value="Unassembled WGS sequence"/>
</dbReference>
<name>A0A7J6WMX8_THATH</name>